<evidence type="ECO:0008006" key="4">
    <source>
        <dbReference type="Google" id="ProtNLM"/>
    </source>
</evidence>
<dbReference type="SUPFAM" id="SSF53756">
    <property type="entry name" value="UDP-Glycosyltransferase/glycogen phosphorylase"/>
    <property type="match status" value="1"/>
</dbReference>
<dbReference type="Proteomes" id="UP000717328">
    <property type="component" value="Unassembled WGS sequence"/>
</dbReference>
<evidence type="ECO:0000313" key="3">
    <source>
        <dbReference type="Proteomes" id="UP000717328"/>
    </source>
</evidence>
<comment type="caution">
    <text evidence="2">The sequence shown here is derived from an EMBL/GenBank/DDBJ whole genome shotgun (WGS) entry which is preliminary data.</text>
</comment>
<dbReference type="OrthoDB" id="5835829at2759"/>
<dbReference type="AlphaFoldDB" id="A0A9P7GHK1"/>
<evidence type="ECO:0000313" key="2">
    <source>
        <dbReference type="EMBL" id="KAG5650747.1"/>
    </source>
</evidence>
<sequence length="277" mass="30060">MTVFAASYAAAYQTLTKAEPITCAETSTTFEAVPTPSAIIVDFLNLPQRETIRKLTGYSTPIIAWIPCGISYFIRLWGPESLGGLGDFGAKVDAEVLRTGTSLEDVANEILSHASPFAQVSAELSKKVNASKLGLLAAWSPQQFILNHQATGWFFTHGGHGGVTESLSSGIPLIFWPFKADQPTAAAHVAENLKAGIELFEVRTGRGLQPIHRNGKIPKGTREAVGEEIRRVLDICGGKEGAEMRRNAEMIKAEMKKSWEEGGPAKLAMRQFLQDYA</sequence>
<gene>
    <name evidence="2" type="ORF">H0H81_011178</name>
</gene>
<evidence type="ECO:0000256" key="1">
    <source>
        <dbReference type="ARBA" id="ARBA00022679"/>
    </source>
</evidence>
<dbReference type="InterPro" id="IPR002213">
    <property type="entry name" value="UDP_glucos_trans"/>
</dbReference>
<dbReference type="PANTHER" id="PTHR48045">
    <property type="entry name" value="UDP-GLYCOSYLTRANSFERASE 72B1"/>
    <property type="match status" value="1"/>
</dbReference>
<proteinExistence type="predicted"/>
<dbReference type="GO" id="GO:0008194">
    <property type="term" value="F:UDP-glycosyltransferase activity"/>
    <property type="evidence" value="ECO:0007669"/>
    <property type="project" value="InterPro"/>
</dbReference>
<dbReference type="PANTHER" id="PTHR48045:SF31">
    <property type="entry name" value="UDP-GLYCOSYLTRANSFERASE 76B1-LIKE"/>
    <property type="match status" value="1"/>
</dbReference>
<reference evidence="2" key="2">
    <citation type="submission" date="2021-10" db="EMBL/GenBank/DDBJ databases">
        <title>Phylogenomics reveals ancestral predisposition of the termite-cultivated fungus Termitomyces towards a domesticated lifestyle.</title>
        <authorList>
            <person name="Auxier B."/>
            <person name="Grum-Grzhimaylo A."/>
            <person name="Cardenas M.E."/>
            <person name="Lodge J.D."/>
            <person name="Laessoe T."/>
            <person name="Pedersen O."/>
            <person name="Smith M.E."/>
            <person name="Kuyper T.W."/>
            <person name="Franco-Molano E.A."/>
            <person name="Baroni T.J."/>
            <person name="Aanen D.K."/>
        </authorList>
    </citation>
    <scope>NUCLEOTIDE SEQUENCE</scope>
    <source>
        <strain evidence="2">D49</strain>
    </source>
</reference>
<dbReference type="EMBL" id="JABCKI010000373">
    <property type="protein sequence ID" value="KAG5650747.1"/>
    <property type="molecule type" value="Genomic_DNA"/>
</dbReference>
<protein>
    <recommendedName>
        <fullName evidence="4">UDP-Glycosyltransferase/glycogen phosphorylase</fullName>
    </recommendedName>
</protein>
<keyword evidence="1" id="KW-0808">Transferase</keyword>
<name>A0A9P7GHK1_9AGAR</name>
<accession>A0A9P7GHK1</accession>
<reference evidence="2" key="1">
    <citation type="submission" date="2021-02" db="EMBL/GenBank/DDBJ databases">
        <authorList>
            <person name="Nieuwenhuis M."/>
            <person name="Van De Peppel L.J.J."/>
        </authorList>
    </citation>
    <scope>NUCLEOTIDE SEQUENCE</scope>
    <source>
        <strain evidence="2">D49</strain>
    </source>
</reference>
<dbReference type="Pfam" id="PF00201">
    <property type="entry name" value="UDPGT"/>
    <property type="match status" value="1"/>
</dbReference>
<organism evidence="2 3">
    <name type="scientific">Sphagnurus paluster</name>
    <dbReference type="NCBI Taxonomy" id="117069"/>
    <lineage>
        <taxon>Eukaryota</taxon>
        <taxon>Fungi</taxon>
        <taxon>Dikarya</taxon>
        <taxon>Basidiomycota</taxon>
        <taxon>Agaricomycotina</taxon>
        <taxon>Agaricomycetes</taxon>
        <taxon>Agaricomycetidae</taxon>
        <taxon>Agaricales</taxon>
        <taxon>Tricholomatineae</taxon>
        <taxon>Lyophyllaceae</taxon>
        <taxon>Sphagnurus</taxon>
    </lineage>
</organism>
<keyword evidence="3" id="KW-1185">Reference proteome</keyword>
<dbReference type="Gene3D" id="3.40.50.2000">
    <property type="entry name" value="Glycogen Phosphorylase B"/>
    <property type="match status" value="1"/>
</dbReference>